<sequence>MSAAPKRNPDNASVILREALRGRRRGNRSSDVNLDDSHADVRFEGSDDELTELADLLLESHAPASVSPESPPGTTAVQEATAVQSETGLPKLVEKFLGQRSIALARKLGYGLLVMGIIDFIFIFIPPQFLNPVWEYQVIGDVVKLVPLPILAFLLIFVGERNNRSPIERRLLKALAWLTLLISVFFFLLLPLIVTDYVRIDRFNNAQISEETNLQKRKLNATQDQLSKMDPEQIQDLIPARDQMGSLGTIPNSPAEAKKSIVDNIERAKAQADERAATARQNVTLNLRKNSTKLFMQALLSAVLYLLLWRSTDWARRTQSRRKSRGGWIKRDAR</sequence>
<keyword evidence="2" id="KW-0812">Transmembrane</keyword>
<name>A0ABD4SZ76_9CYAN</name>
<proteinExistence type="predicted"/>
<feature type="transmembrane region" description="Helical" evidence="2">
    <location>
        <begin position="294"/>
        <end position="312"/>
    </location>
</feature>
<dbReference type="AlphaFoldDB" id="A0ABD4SZ76"/>
<comment type="caution">
    <text evidence="3">The sequence shown here is derived from an EMBL/GenBank/DDBJ whole genome shotgun (WGS) entry which is preliminary data.</text>
</comment>
<feature type="region of interest" description="Disordered" evidence="1">
    <location>
        <begin position="1"/>
        <end position="40"/>
    </location>
</feature>
<dbReference type="NCBIfam" id="NF038305">
    <property type="entry name" value="HpsJ_fam"/>
    <property type="match status" value="1"/>
</dbReference>
<evidence type="ECO:0000256" key="2">
    <source>
        <dbReference type="SAM" id="Phobius"/>
    </source>
</evidence>
<protein>
    <submittedName>
        <fullName evidence="3">HpsJ family protein</fullName>
    </submittedName>
</protein>
<organism evidence="3 4">
    <name type="scientific">Lyngbya confervoides BDU141951</name>
    <dbReference type="NCBI Taxonomy" id="1574623"/>
    <lineage>
        <taxon>Bacteria</taxon>
        <taxon>Bacillati</taxon>
        <taxon>Cyanobacteriota</taxon>
        <taxon>Cyanophyceae</taxon>
        <taxon>Oscillatoriophycideae</taxon>
        <taxon>Oscillatoriales</taxon>
        <taxon>Microcoleaceae</taxon>
        <taxon>Lyngbya</taxon>
    </lineage>
</organism>
<dbReference type="EMBL" id="JTHE03000013">
    <property type="protein sequence ID" value="MCM1981604.1"/>
    <property type="molecule type" value="Genomic_DNA"/>
</dbReference>
<accession>A0ABD4SZ76</accession>
<keyword evidence="2" id="KW-0472">Membrane</keyword>
<evidence type="ECO:0000313" key="4">
    <source>
        <dbReference type="Proteomes" id="UP000031561"/>
    </source>
</evidence>
<feature type="transmembrane region" description="Helical" evidence="2">
    <location>
        <begin position="142"/>
        <end position="159"/>
    </location>
</feature>
<evidence type="ECO:0000313" key="3">
    <source>
        <dbReference type="EMBL" id="MCM1981604.1"/>
    </source>
</evidence>
<dbReference type="InterPro" id="IPR047709">
    <property type="entry name" value="HpsJ-like"/>
</dbReference>
<gene>
    <name evidence="3" type="ORF">QQ91_0002000</name>
</gene>
<feature type="transmembrane region" description="Helical" evidence="2">
    <location>
        <begin position="108"/>
        <end position="130"/>
    </location>
</feature>
<dbReference type="Proteomes" id="UP000031561">
    <property type="component" value="Unassembled WGS sequence"/>
</dbReference>
<keyword evidence="2" id="KW-1133">Transmembrane helix</keyword>
<feature type="transmembrane region" description="Helical" evidence="2">
    <location>
        <begin position="171"/>
        <end position="194"/>
    </location>
</feature>
<dbReference type="RefSeq" id="WP_166279351.1">
    <property type="nucleotide sequence ID" value="NZ_JTHE03000013.1"/>
</dbReference>
<reference evidence="3 4" key="1">
    <citation type="journal article" date="2015" name="Genome Announc.">
        <title>Draft Genome Sequence of Filamentous Marine Cyanobacterium Lyngbya confervoides Strain BDU141951.</title>
        <authorList>
            <person name="Chandrababunaidu M.M."/>
            <person name="Sen D."/>
            <person name="Tripathy S."/>
        </authorList>
    </citation>
    <scope>NUCLEOTIDE SEQUENCE [LARGE SCALE GENOMIC DNA]</scope>
    <source>
        <strain evidence="3 4">BDU141951</strain>
    </source>
</reference>
<evidence type="ECO:0000256" key="1">
    <source>
        <dbReference type="SAM" id="MobiDB-lite"/>
    </source>
</evidence>
<keyword evidence="4" id="KW-1185">Reference proteome</keyword>